<keyword evidence="3" id="KW-1185">Reference proteome</keyword>
<dbReference type="PANTHER" id="PTHR13954">
    <property type="entry name" value="IRE1-RELATED"/>
    <property type="match status" value="1"/>
</dbReference>
<dbReference type="GO" id="GO:1990604">
    <property type="term" value="C:IRE1-TRAF2-ASK1 complex"/>
    <property type="evidence" value="ECO:0007669"/>
    <property type="project" value="TreeGrafter"/>
</dbReference>
<comment type="caution">
    <text evidence="2">The sequence shown here is derived from an EMBL/GenBank/DDBJ whole genome shotgun (WGS) entry which is preliminary data.</text>
</comment>
<dbReference type="Pfam" id="PF00069">
    <property type="entry name" value="Pkinase"/>
    <property type="match status" value="1"/>
</dbReference>
<accession>A0AA88QKQ3</accession>
<dbReference type="GO" id="GO:0005524">
    <property type="term" value="F:ATP binding"/>
    <property type="evidence" value="ECO:0007669"/>
    <property type="project" value="InterPro"/>
</dbReference>
<feature type="domain" description="Protein kinase" evidence="1">
    <location>
        <begin position="40"/>
        <end position="326"/>
    </location>
</feature>
<dbReference type="PANTHER" id="PTHR13954:SF28">
    <property type="match status" value="1"/>
</dbReference>
<dbReference type="EMBL" id="JAUYZG010000001">
    <property type="protein sequence ID" value="KAK2916799.1"/>
    <property type="molecule type" value="Genomic_DNA"/>
</dbReference>
<reference evidence="2" key="1">
    <citation type="submission" date="2023-08" db="EMBL/GenBank/DDBJ databases">
        <title>Chromosome-level Genome Assembly of mud carp (Cirrhinus molitorella).</title>
        <authorList>
            <person name="Liu H."/>
        </authorList>
    </citation>
    <scope>NUCLEOTIDE SEQUENCE</scope>
    <source>
        <strain evidence="2">Prfri</strain>
        <tissue evidence="2">Muscle</tissue>
    </source>
</reference>
<dbReference type="GO" id="GO:0070059">
    <property type="term" value="P:intrinsic apoptotic signaling pathway in response to endoplasmic reticulum stress"/>
    <property type="evidence" value="ECO:0007669"/>
    <property type="project" value="TreeGrafter"/>
</dbReference>
<protein>
    <recommendedName>
        <fullName evidence="1">Protein kinase domain-containing protein</fullName>
    </recommendedName>
</protein>
<dbReference type="GO" id="GO:0036498">
    <property type="term" value="P:IRE1-mediated unfolded protein response"/>
    <property type="evidence" value="ECO:0007669"/>
    <property type="project" value="TreeGrafter"/>
</dbReference>
<dbReference type="PROSITE" id="PS50011">
    <property type="entry name" value="PROTEIN_KINASE_DOM"/>
    <property type="match status" value="1"/>
</dbReference>
<dbReference type="SUPFAM" id="SSF56112">
    <property type="entry name" value="Protein kinase-like (PK-like)"/>
    <property type="match status" value="1"/>
</dbReference>
<evidence type="ECO:0000259" key="1">
    <source>
        <dbReference type="PROSITE" id="PS50011"/>
    </source>
</evidence>
<organism evidence="2 3">
    <name type="scientific">Cirrhinus molitorella</name>
    <name type="common">mud carp</name>
    <dbReference type="NCBI Taxonomy" id="172907"/>
    <lineage>
        <taxon>Eukaryota</taxon>
        <taxon>Metazoa</taxon>
        <taxon>Chordata</taxon>
        <taxon>Craniata</taxon>
        <taxon>Vertebrata</taxon>
        <taxon>Euteleostomi</taxon>
        <taxon>Actinopterygii</taxon>
        <taxon>Neopterygii</taxon>
        <taxon>Teleostei</taxon>
        <taxon>Ostariophysi</taxon>
        <taxon>Cypriniformes</taxon>
        <taxon>Cyprinidae</taxon>
        <taxon>Labeoninae</taxon>
        <taxon>Labeonini</taxon>
        <taxon>Cirrhinus</taxon>
    </lineage>
</organism>
<dbReference type="InterPro" id="IPR000719">
    <property type="entry name" value="Prot_kinase_dom"/>
</dbReference>
<sequence length="442" mass="51409">MVYNNIFRPKKRPFKKGLFVNSFYLNIEMLRNTQTRNAIMELFKDNSKIKIGNIYFSKKEKFNINPLGPIPVYVGFMKDGRVVAIYCFHKIQKSSYSAFIKYRRCLQEPKLEGKVINIVSLEEDDKCYYLAVKLWDYNLGEYIKNLHDTQIVPHIDLKKTEKEIFLCLQAFHQIGVIHGNINPGNVLIDSENHVRLTGYGRSLKLTITEDQAKENKYAMDIEAAGFLLYYILSGGKHPFGVIGDMKNDVQDIVAQDLIDWMIKNKPTIDKVLKHPYFWNKKGIEEVLRKVGDQPEVQYYTDILKACKIWKAEKGLTGIEAVEKAFINRQDKNGQKRKTKVLGILGKTEQIQNKNFSEKFVTLCDYAESYSKGKTFSKWKSELSGEWSDIDKTCPEDLLGLLRTYRNKLTHVGFDEQMFNRFPDFYISLHRLAIGMGWDCTWS</sequence>
<gene>
    <name evidence="2" type="ORF">Q8A67_001173</name>
</gene>
<dbReference type="InterPro" id="IPR045133">
    <property type="entry name" value="IRE1/2-like"/>
</dbReference>
<dbReference type="SMART" id="SM00220">
    <property type="entry name" value="S_TKc"/>
    <property type="match status" value="1"/>
</dbReference>
<dbReference type="GO" id="GO:0051082">
    <property type="term" value="F:unfolded protein binding"/>
    <property type="evidence" value="ECO:0007669"/>
    <property type="project" value="TreeGrafter"/>
</dbReference>
<dbReference type="Proteomes" id="UP001187343">
    <property type="component" value="Unassembled WGS sequence"/>
</dbReference>
<dbReference type="GO" id="GO:0004674">
    <property type="term" value="F:protein serine/threonine kinase activity"/>
    <property type="evidence" value="ECO:0007669"/>
    <property type="project" value="InterPro"/>
</dbReference>
<evidence type="ECO:0000313" key="3">
    <source>
        <dbReference type="Proteomes" id="UP001187343"/>
    </source>
</evidence>
<dbReference type="AlphaFoldDB" id="A0AA88QKQ3"/>
<dbReference type="Gene3D" id="1.10.510.10">
    <property type="entry name" value="Transferase(Phosphotransferase) domain 1"/>
    <property type="match status" value="1"/>
</dbReference>
<dbReference type="GO" id="GO:0004521">
    <property type="term" value="F:RNA endonuclease activity"/>
    <property type="evidence" value="ECO:0007669"/>
    <property type="project" value="InterPro"/>
</dbReference>
<evidence type="ECO:0000313" key="2">
    <source>
        <dbReference type="EMBL" id="KAK2916799.1"/>
    </source>
</evidence>
<dbReference type="InterPro" id="IPR011009">
    <property type="entry name" value="Kinase-like_dom_sf"/>
</dbReference>
<proteinExistence type="predicted"/>
<name>A0AA88QKQ3_9TELE</name>